<dbReference type="AlphaFoldDB" id="A0A9D4QTY1"/>
<comment type="caution">
    <text evidence="1">The sequence shown here is derived from an EMBL/GenBank/DDBJ whole genome shotgun (WGS) entry which is preliminary data.</text>
</comment>
<accession>A0A9D4QTY1</accession>
<organism evidence="1 2">
    <name type="scientific">Dreissena polymorpha</name>
    <name type="common">Zebra mussel</name>
    <name type="synonym">Mytilus polymorpha</name>
    <dbReference type="NCBI Taxonomy" id="45954"/>
    <lineage>
        <taxon>Eukaryota</taxon>
        <taxon>Metazoa</taxon>
        <taxon>Spiralia</taxon>
        <taxon>Lophotrochozoa</taxon>
        <taxon>Mollusca</taxon>
        <taxon>Bivalvia</taxon>
        <taxon>Autobranchia</taxon>
        <taxon>Heteroconchia</taxon>
        <taxon>Euheterodonta</taxon>
        <taxon>Imparidentia</taxon>
        <taxon>Neoheterodontei</taxon>
        <taxon>Myida</taxon>
        <taxon>Dreissenoidea</taxon>
        <taxon>Dreissenidae</taxon>
        <taxon>Dreissena</taxon>
    </lineage>
</organism>
<evidence type="ECO:0000313" key="1">
    <source>
        <dbReference type="EMBL" id="KAH3842923.1"/>
    </source>
</evidence>
<keyword evidence="2" id="KW-1185">Reference proteome</keyword>
<name>A0A9D4QTY1_DREPO</name>
<sequence length="68" mass="7987">METAEPPDSINASYFDEYVQHDDDLECHGMQTNENICSDILRKEKEQRNHLEVKFDTEEEDACICLCF</sequence>
<reference evidence="1" key="2">
    <citation type="submission" date="2020-11" db="EMBL/GenBank/DDBJ databases">
        <authorList>
            <person name="McCartney M.A."/>
            <person name="Auch B."/>
            <person name="Kono T."/>
            <person name="Mallez S."/>
            <person name="Becker A."/>
            <person name="Gohl D.M."/>
            <person name="Silverstein K.A.T."/>
            <person name="Koren S."/>
            <person name="Bechman K.B."/>
            <person name="Herman A."/>
            <person name="Abrahante J.E."/>
            <person name="Garbe J."/>
        </authorList>
    </citation>
    <scope>NUCLEOTIDE SEQUENCE</scope>
    <source>
        <strain evidence="1">Duluth1</strain>
        <tissue evidence="1">Whole animal</tissue>
    </source>
</reference>
<gene>
    <name evidence="1" type="ORF">DPMN_116428</name>
</gene>
<reference evidence="1" key="1">
    <citation type="journal article" date="2019" name="bioRxiv">
        <title>The Genome of the Zebra Mussel, Dreissena polymorpha: A Resource for Invasive Species Research.</title>
        <authorList>
            <person name="McCartney M.A."/>
            <person name="Auch B."/>
            <person name="Kono T."/>
            <person name="Mallez S."/>
            <person name="Zhang Y."/>
            <person name="Obille A."/>
            <person name="Becker A."/>
            <person name="Abrahante J.E."/>
            <person name="Garbe J."/>
            <person name="Badalamenti J.P."/>
            <person name="Herman A."/>
            <person name="Mangelson H."/>
            <person name="Liachko I."/>
            <person name="Sullivan S."/>
            <person name="Sone E.D."/>
            <person name="Koren S."/>
            <person name="Silverstein K.A.T."/>
            <person name="Beckman K.B."/>
            <person name="Gohl D.M."/>
        </authorList>
    </citation>
    <scope>NUCLEOTIDE SEQUENCE</scope>
    <source>
        <strain evidence="1">Duluth1</strain>
        <tissue evidence="1">Whole animal</tissue>
    </source>
</reference>
<dbReference type="EMBL" id="JAIWYP010000004">
    <property type="protein sequence ID" value="KAH3842923.1"/>
    <property type="molecule type" value="Genomic_DNA"/>
</dbReference>
<protein>
    <submittedName>
        <fullName evidence="1">Uncharacterized protein</fullName>
    </submittedName>
</protein>
<evidence type="ECO:0000313" key="2">
    <source>
        <dbReference type="Proteomes" id="UP000828390"/>
    </source>
</evidence>
<proteinExistence type="predicted"/>
<dbReference type="Proteomes" id="UP000828390">
    <property type="component" value="Unassembled WGS sequence"/>
</dbReference>